<dbReference type="EMBL" id="CP042434">
    <property type="protein sequence ID" value="QEC71683.1"/>
    <property type="molecule type" value="Genomic_DNA"/>
</dbReference>
<gene>
    <name evidence="1" type="ORF">FSB73_08415</name>
</gene>
<sequence length="193" mass="22852">MDKETIEFMDFIRDSTLKIDSWSNNPYFSPIPNAAMFTLPAFRYYWKSPRDIHLTEQELNAIFKKIKDSSIYLLTQDQLKLGNKYGNLTGYYYHQLQTLKYRIQHYLFGDQQSIPPYCLKKLDIDSTLFHIKTYQAVASDIKRYNLLVDSCKKYINKETMASSYQFSKPIFLRNGLLCIFIYSYQAEGILIFT</sequence>
<keyword evidence="2" id="KW-1185">Reference proteome</keyword>
<dbReference type="KEGG" id="agi:FSB73_08415"/>
<evidence type="ECO:0000313" key="2">
    <source>
        <dbReference type="Proteomes" id="UP000321291"/>
    </source>
</evidence>
<dbReference type="Proteomes" id="UP000321291">
    <property type="component" value="Chromosome"/>
</dbReference>
<evidence type="ECO:0000313" key="1">
    <source>
        <dbReference type="EMBL" id="QEC71683.1"/>
    </source>
</evidence>
<accession>A0A5B8VKG9</accession>
<organism evidence="1 2">
    <name type="scientific">Arachidicoccus ginsenosidivorans</name>
    <dbReference type="NCBI Taxonomy" id="496057"/>
    <lineage>
        <taxon>Bacteria</taxon>
        <taxon>Pseudomonadati</taxon>
        <taxon>Bacteroidota</taxon>
        <taxon>Chitinophagia</taxon>
        <taxon>Chitinophagales</taxon>
        <taxon>Chitinophagaceae</taxon>
        <taxon>Arachidicoccus</taxon>
    </lineage>
</organism>
<dbReference type="RefSeq" id="WP_146781060.1">
    <property type="nucleotide sequence ID" value="NZ_CP042434.1"/>
</dbReference>
<reference evidence="1 2" key="1">
    <citation type="journal article" date="2017" name="Int. J. Syst. Evol. Microbiol.">
        <title>Arachidicoccus ginsenosidivorans sp. nov., with ginsenoside-converting activity isolated from ginseng cultivating soil.</title>
        <authorList>
            <person name="Siddiqi M.Z."/>
            <person name="Aslam Z."/>
            <person name="Im W.T."/>
        </authorList>
    </citation>
    <scope>NUCLEOTIDE SEQUENCE [LARGE SCALE GENOMIC DNA]</scope>
    <source>
        <strain evidence="1 2">Gsoil 809</strain>
    </source>
</reference>
<protein>
    <submittedName>
        <fullName evidence="1">Uncharacterized protein</fullName>
    </submittedName>
</protein>
<name>A0A5B8VKG9_9BACT</name>
<dbReference type="AlphaFoldDB" id="A0A5B8VKG9"/>
<proteinExistence type="predicted"/>
<dbReference type="OrthoDB" id="676275at2"/>